<dbReference type="EMBL" id="JAGETV010000012">
    <property type="protein sequence ID" value="MBO1927488.1"/>
    <property type="molecule type" value="Genomic_DNA"/>
</dbReference>
<dbReference type="InterPro" id="IPR012337">
    <property type="entry name" value="RNaseH-like_sf"/>
</dbReference>
<dbReference type="InterPro" id="IPR036397">
    <property type="entry name" value="RNaseH_sf"/>
</dbReference>
<dbReference type="PANTHER" id="PTHR46889:SF4">
    <property type="entry name" value="TRANSPOSASE INSO FOR INSERTION SEQUENCE ELEMENT IS911B-RELATED"/>
    <property type="match status" value="1"/>
</dbReference>
<organism evidence="2 3">
    <name type="scientific">Thiomicrorhabdus marina</name>
    <dbReference type="NCBI Taxonomy" id="2818442"/>
    <lineage>
        <taxon>Bacteria</taxon>
        <taxon>Pseudomonadati</taxon>
        <taxon>Pseudomonadota</taxon>
        <taxon>Gammaproteobacteria</taxon>
        <taxon>Thiotrichales</taxon>
        <taxon>Piscirickettsiaceae</taxon>
        <taxon>Thiomicrorhabdus</taxon>
    </lineage>
</organism>
<dbReference type="InterPro" id="IPR001584">
    <property type="entry name" value="Integrase_cat-core"/>
</dbReference>
<evidence type="ECO:0000313" key="3">
    <source>
        <dbReference type="Proteomes" id="UP000664835"/>
    </source>
</evidence>
<dbReference type="Proteomes" id="UP000664835">
    <property type="component" value="Unassembled WGS sequence"/>
</dbReference>
<gene>
    <name evidence="2" type="ORF">J3998_07845</name>
</gene>
<protein>
    <submittedName>
        <fullName evidence="2">DDE-type integrase/transposase/recombinase</fullName>
    </submittedName>
</protein>
<feature type="domain" description="Integrase catalytic" evidence="1">
    <location>
        <begin position="11"/>
        <end position="59"/>
    </location>
</feature>
<proteinExistence type="predicted"/>
<sequence>MRYRQLLWRYKIKQSLSRKGNCWDNSPMERFFRSLKTEWIPTTGYRHLVEAQNHIGNYIFGVLLSGETASI</sequence>
<comment type="caution">
    <text evidence="2">The sequence shown here is derived from an EMBL/GenBank/DDBJ whole genome shotgun (WGS) entry which is preliminary data.</text>
</comment>
<dbReference type="InterPro" id="IPR050900">
    <property type="entry name" value="Transposase_IS3/IS150/IS904"/>
</dbReference>
<name>A0ABS3Q5X3_9GAMM</name>
<dbReference type="Gene3D" id="3.30.420.10">
    <property type="entry name" value="Ribonuclease H-like superfamily/Ribonuclease H"/>
    <property type="match status" value="1"/>
</dbReference>
<dbReference type="SUPFAM" id="SSF53098">
    <property type="entry name" value="Ribonuclease H-like"/>
    <property type="match status" value="1"/>
</dbReference>
<evidence type="ECO:0000313" key="2">
    <source>
        <dbReference type="EMBL" id="MBO1927488.1"/>
    </source>
</evidence>
<dbReference type="Pfam" id="PF13683">
    <property type="entry name" value="rve_3"/>
    <property type="match status" value="1"/>
</dbReference>
<keyword evidence="3" id="KW-1185">Reference proteome</keyword>
<reference evidence="2 3" key="1">
    <citation type="submission" date="2021-03" db="EMBL/GenBank/DDBJ databases">
        <title>Thiomicrorhabdus sp.nov.,novel sulfur-oxidizing bacteria isolated from coastal sediment.</title>
        <authorList>
            <person name="Liu X."/>
        </authorList>
    </citation>
    <scope>NUCLEOTIDE SEQUENCE [LARGE SCALE GENOMIC DNA]</scope>
    <source>
        <strain evidence="2 3">6S2-11</strain>
    </source>
</reference>
<evidence type="ECO:0000259" key="1">
    <source>
        <dbReference type="Pfam" id="PF13683"/>
    </source>
</evidence>
<dbReference type="PANTHER" id="PTHR46889">
    <property type="entry name" value="TRANSPOSASE INSF FOR INSERTION SEQUENCE IS3B-RELATED"/>
    <property type="match status" value="1"/>
</dbReference>
<accession>A0ABS3Q5X3</accession>